<protein>
    <submittedName>
        <fullName evidence="4">Two-component system response regulator</fullName>
    </submittedName>
</protein>
<dbReference type="InterPro" id="IPR050595">
    <property type="entry name" value="Bact_response_regulator"/>
</dbReference>
<keyword evidence="1 2" id="KW-0597">Phosphoprotein</keyword>
<evidence type="ECO:0000256" key="1">
    <source>
        <dbReference type="ARBA" id="ARBA00022553"/>
    </source>
</evidence>
<comment type="caution">
    <text evidence="4">The sequence shown here is derived from an EMBL/GenBank/DDBJ whole genome shotgun (WGS) entry which is preliminary data.</text>
</comment>
<dbReference type="GO" id="GO:0000160">
    <property type="term" value="P:phosphorelay signal transduction system"/>
    <property type="evidence" value="ECO:0007669"/>
    <property type="project" value="InterPro"/>
</dbReference>
<evidence type="ECO:0000313" key="5">
    <source>
        <dbReference type="Proteomes" id="UP000284002"/>
    </source>
</evidence>
<evidence type="ECO:0000256" key="2">
    <source>
        <dbReference type="PROSITE-ProRule" id="PRU00169"/>
    </source>
</evidence>
<name>A0A423HP68_9PSED</name>
<dbReference type="Proteomes" id="UP000284002">
    <property type="component" value="Unassembled WGS sequence"/>
</dbReference>
<dbReference type="InterPro" id="IPR011006">
    <property type="entry name" value="CheY-like_superfamily"/>
</dbReference>
<evidence type="ECO:0000313" key="4">
    <source>
        <dbReference type="EMBL" id="RON14962.1"/>
    </source>
</evidence>
<dbReference type="EMBL" id="MOBM01000020">
    <property type="protein sequence ID" value="RON14962.1"/>
    <property type="molecule type" value="Genomic_DNA"/>
</dbReference>
<dbReference type="PROSITE" id="PS50110">
    <property type="entry name" value="RESPONSE_REGULATORY"/>
    <property type="match status" value="1"/>
</dbReference>
<reference evidence="4 5" key="1">
    <citation type="submission" date="2016-10" db="EMBL/GenBank/DDBJ databases">
        <title>Comparative genome analysis of multiple Pseudomonas spp. focuses on biocontrol and plant growth promoting traits.</title>
        <authorList>
            <person name="Tao X.-Y."/>
            <person name="Taylor C.G."/>
        </authorList>
    </citation>
    <scope>NUCLEOTIDE SEQUENCE [LARGE SCALE GENOMIC DNA]</scope>
    <source>
        <strain evidence="4 5">36C6</strain>
    </source>
</reference>
<dbReference type="PANTHER" id="PTHR44591">
    <property type="entry name" value="STRESS RESPONSE REGULATOR PROTEIN 1"/>
    <property type="match status" value="1"/>
</dbReference>
<dbReference type="Gene3D" id="3.40.50.2300">
    <property type="match status" value="1"/>
</dbReference>
<feature type="domain" description="Response regulatory" evidence="3">
    <location>
        <begin position="19"/>
        <end position="133"/>
    </location>
</feature>
<evidence type="ECO:0000259" key="3">
    <source>
        <dbReference type="PROSITE" id="PS50110"/>
    </source>
</evidence>
<gene>
    <name evidence="4" type="ORF">BK662_15840</name>
</gene>
<feature type="modified residue" description="4-aspartylphosphate" evidence="2">
    <location>
        <position position="68"/>
    </location>
</feature>
<dbReference type="Pfam" id="PF00072">
    <property type="entry name" value="Response_reg"/>
    <property type="match status" value="1"/>
</dbReference>
<proteinExistence type="predicted"/>
<dbReference type="SMART" id="SM00448">
    <property type="entry name" value="REC"/>
    <property type="match status" value="1"/>
</dbReference>
<organism evidence="4 5">
    <name type="scientific">Pseudomonas frederiksbergensis</name>
    <dbReference type="NCBI Taxonomy" id="104087"/>
    <lineage>
        <taxon>Bacteria</taxon>
        <taxon>Pseudomonadati</taxon>
        <taxon>Pseudomonadota</taxon>
        <taxon>Gammaproteobacteria</taxon>
        <taxon>Pseudomonadales</taxon>
        <taxon>Pseudomonadaceae</taxon>
        <taxon>Pseudomonas</taxon>
    </lineage>
</organism>
<dbReference type="RefSeq" id="WP_123358984.1">
    <property type="nucleotide sequence ID" value="NZ_MOBM01000020.1"/>
</dbReference>
<dbReference type="InterPro" id="IPR001789">
    <property type="entry name" value="Sig_transdc_resp-reg_receiver"/>
</dbReference>
<sequence length="137" mass="14978">MTKKTGCPLPESSANPKTIVCIVDDDVSVRKSLANLLRSAGYQSRVFVSGEEFLSLDSFDDVACLLLDLRMNGLSGIEVMQALALMHRKFPVICMSAHWDEATLAESSRYDAIECLRKPFSSDALLSAVELALHVKG</sequence>
<accession>A0A423HP68</accession>
<dbReference type="SUPFAM" id="SSF52172">
    <property type="entry name" value="CheY-like"/>
    <property type="match status" value="1"/>
</dbReference>
<dbReference type="PANTHER" id="PTHR44591:SF25">
    <property type="entry name" value="CHEMOTAXIS TWO-COMPONENT RESPONSE REGULATOR"/>
    <property type="match status" value="1"/>
</dbReference>
<dbReference type="AlphaFoldDB" id="A0A423HP68"/>